<dbReference type="Proteomes" id="UP001457282">
    <property type="component" value="Unassembled WGS sequence"/>
</dbReference>
<evidence type="ECO:0000256" key="11">
    <source>
        <dbReference type="ARBA" id="ARBA00023180"/>
    </source>
</evidence>
<evidence type="ECO:0000256" key="15">
    <source>
        <dbReference type="PIRSR" id="PIRSR601929-1"/>
    </source>
</evidence>
<keyword evidence="8 18" id="KW-0732">Signal</keyword>
<dbReference type="Gene3D" id="2.60.120.10">
    <property type="entry name" value="Jelly Rolls"/>
    <property type="match status" value="1"/>
</dbReference>
<gene>
    <name evidence="20" type="ORF">M0R45_032343</name>
</gene>
<dbReference type="EMBL" id="JBEDUW010000006">
    <property type="protein sequence ID" value="KAK9923947.1"/>
    <property type="molecule type" value="Genomic_DNA"/>
</dbReference>
<dbReference type="GO" id="GO:0009734">
    <property type="term" value="P:auxin-activated signaling pathway"/>
    <property type="evidence" value="ECO:0007669"/>
    <property type="project" value="UniProtKB-KW"/>
</dbReference>
<dbReference type="FunFam" id="2.60.120.10:FF:000047">
    <property type="entry name" value="Auxin-binding protein ABP19a"/>
    <property type="match status" value="1"/>
</dbReference>
<evidence type="ECO:0000256" key="6">
    <source>
        <dbReference type="ARBA" id="ARBA00022525"/>
    </source>
</evidence>
<evidence type="ECO:0000256" key="3">
    <source>
        <dbReference type="ARBA" id="ARBA00007456"/>
    </source>
</evidence>
<evidence type="ECO:0000313" key="21">
    <source>
        <dbReference type="Proteomes" id="UP001457282"/>
    </source>
</evidence>
<keyword evidence="10" id="KW-0675">Receptor</keyword>
<keyword evidence="9 17" id="KW-1015">Disulfide bond</keyword>
<evidence type="ECO:0000313" key="20">
    <source>
        <dbReference type="EMBL" id="KAK9923947.1"/>
    </source>
</evidence>
<keyword evidence="12 15" id="KW-0464">Manganese</keyword>
<keyword evidence="11" id="KW-0325">Glycoprotein</keyword>
<dbReference type="InterPro" id="IPR014710">
    <property type="entry name" value="RmlC-like_jellyroll"/>
</dbReference>
<evidence type="ECO:0000256" key="10">
    <source>
        <dbReference type="ARBA" id="ARBA00023170"/>
    </source>
</evidence>
<evidence type="ECO:0000256" key="9">
    <source>
        <dbReference type="ARBA" id="ARBA00023157"/>
    </source>
</evidence>
<dbReference type="InterPro" id="IPR006045">
    <property type="entry name" value="Cupin_1"/>
</dbReference>
<feature type="chain" id="PRO_5043088429" description="Germin-like protein" evidence="18">
    <location>
        <begin position="20"/>
        <end position="210"/>
    </location>
</feature>
<keyword evidence="4" id="KW-0134">Cell wall</keyword>
<evidence type="ECO:0000256" key="4">
    <source>
        <dbReference type="ARBA" id="ARBA00022512"/>
    </source>
</evidence>
<keyword evidence="21" id="KW-1185">Reference proteome</keyword>
<evidence type="ECO:0000256" key="17">
    <source>
        <dbReference type="PIRSR" id="PIRSR601929-3"/>
    </source>
</evidence>
<dbReference type="PRINTS" id="PR00325">
    <property type="entry name" value="GERMIN"/>
</dbReference>
<keyword evidence="7 15" id="KW-0479">Metal-binding</keyword>
<evidence type="ECO:0000256" key="2">
    <source>
        <dbReference type="ARBA" id="ARBA00004271"/>
    </source>
</evidence>
<evidence type="ECO:0000256" key="8">
    <source>
        <dbReference type="ARBA" id="ARBA00022729"/>
    </source>
</evidence>
<feature type="binding site" evidence="16">
    <location>
        <position position="109"/>
    </location>
    <ligand>
        <name>Mn(2+)</name>
        <dbReference type="ChEBI" id="CHEBI:29035"/>
    </ligand>
</feature>
<name>A0AAW1WGZ5_RUBAR</name>
<dbReference type="AlphaFoldDB" id="A0AAW1WGZ5"/>
<keyword evidence="5 18" id="KW-0052">Apoplast</keyword>
<feature type="binding site" evidence="16">
    <location>
        <position position="148"/>
    </location>
    <ligand>
        <name>Mn(2+)</name>
        <dbReference type="ChEBI" id="CHEBI:29035"/>
    </ligand>
</feature>
<proteinExistence type="inferred from homology"/>
<accession>A0AAW1WGZ5</accession>
<comment type="subcellular location">
    <subcellularLocation>
        <location evidence="1">Secreted</location>
        <location evidence="1">Cell wall</location>
    </subcellularLocation>
    <subcellularLocation>
        <location evidence="2 18">Secreted</location>
        <location evidence="2 18">Extracellular space</location>
        <location evidence="2 18">Apoplast</location>
    </subcellularLocation>
</comment>
<dbReference type="GO" id="GO:0048046">
    <property type="term" value="C:apoplast"/>
    <property type="evidence" value="ECO:0007669"/>
    <property type="project" value="UniProtKB-SubCell"/>
</dbReference>
<evidence type="ECO:0000256" key="1">
    <source>
        <dbReference type="ARBA" id="ARBA00004191"/>
    </source>
</evidence>
<organism evidence="20 21">
    <name type="scientific">Rubus argutus</name>
    <name type="common">Southern blackberry</name>
    <dbReference type="NCBI Taxonomy" id="59490"/>
    <lineage>
        <taxon>Eukaryota</taxon>
        <taxon>Viridiplantae</taxon>
        <taxon>Streptophyta</taxon>
        <taxon>Embryophyta</taxon>
        <taxon>Tracheophyta</taxon>
        <taxon>Spermatophyta</taxon>
        <taxon>Magnoliopsida</taxon>
        <taxon>eudicotyledons</taxon>
        <taxon>Gunneridae</taxon>
        <taxon>Pentapetalae</taxon>
        <taxon>rosids</taxon>
        <taxon>fabids</taxon>
        <taxon>Rosales</taxon>
        <taxon>Rosaceae</taxon>
        <taxon>Rosoideae</taxon>
        <taxon>Rosoideae incertae sedis</taxon>
        <taxon>Rubus</taxon>
    </lineage>
</organism>
<dbReference type="InterPro" id="IPR011051">
    <property type="entry name" value="RmlC_Cupin_sf"/>
</dbReference>
<dbReference type="Pfam" id="PF00190">
    <property type="entry name" value="Cupin_1"/>
    <property type="match status" value="1"/>
</dbReference>
<evidence type="ECO:0000256" key="13">
    <source>
        <dbReference type="ARBA" id="ARBA00023294"/>
    </source>
</evidence>
<dbReference type="CDD" id="cd02241">
    <property type="entry name" value="cupin_OxOx"/>
    <property type="match status" value="1"/>
</dbReference>
<evidence type="ECO:0000259" key="19">
    <source>
        <dbReference type="SMART" id="SM00835"/>
    </source>
</evidence>
<comment type="similarity">
    <text evidence="3 18">Belongs to the germin family.</text>
</comment>
<evidence type="ECO:0000256" key="14">
    <source>
        <dbReference type="ARBA" id="ARBA00060231"/>
    </source>
</evidence>
<protein>
    <recommendedName>
        <fullName evidence="18">Germin-like protein</fullName>
    </recommendedName>
</protein>
<keyword evidence="6 18" id="KW-0964">Secreted</keyword>
<comment type="function">
    <text evidence="14">Probable receptor for the plant growth-promoting hormone auxin.</text>
</comment>
<feature type="binding site" evidence="15">
    <location>
        <position position="109"/>
    </location>
    <ligand>
        <name>oxalate</name>
        <dbReference type="ChEBI" id="CHEBI:30623"/>
    </ligand>
</feature>
<evidence type="ECO:0000256" key="7">
    <source>
        <dbReference type="ARBA" id="ARBA00022723"/>
    </source>
</evidence>
<feature type="disulfide bond" evidence="17">
    <location>
        <begin position="25"/>
        <end position="40"/>
    </location>
</feature>
<feature type="signal peptide" evidence="18">
    <location>
        <begin position="1"/>
        <end position="19"/>
    </location>
</feature>
<dbReference type="SUPFAM" id="SSF51182">
    <property type="entry name" value="RmlC-like cupins"/>
    <property type="match status" value="1"/>
</dbReference>
<feature type="binding site" evidence="15">
    <location>
        <position position="104"/>
    </location>
    <ligand>
        <name>oxalate</name>
        <dbReference type="ChEBI" id="CHEBI:30623"/>
    </ligand>
</feature>
<feature type="domain" description="Cupin type-1" evidence="19">
    <location>
        <begin position="54"/>
        <end position="200"/>
    </location>
</feature>
<dbReference type="GO" id="GO:0030145">
    <property type="term" value="F:manganese ion binding"/>
    <property type="evidence" value="ECO:0007669"/>
    <property type="project" value="UniProtKB-UniRule"/>
</dbReference>
<evidence type="ECO:0000256" key="16">
    <source>
        <dbReference type="PIRSR" id="PIRSR601929-2"/>
    </source>
</evidence>
<comment type="caution">
    <text evidence="20">The sequence shown here is derived from an EMBL/GenBank/DDBJ whole genome shotgun (WGS) entry which is preliminary data.</text>
</comment>
<sequence>MMISPIFFVYSLILSSSYAAMQDFCVADYAAPQGPAGYSCKDPAKVTVDDFVFSGLRVAGNISSINKIGLSAAFAFNFPGLNGLGVALVRADFAVDGVVPIHSHRDASELVILVEGRVVAGFIASNNKPYVKTLNKGDTMVFPQGLFHFLVNVGKTPALAYASFSSSNPGVQTLETALFQNDLPTEIIAKSTLLDTVQIQKLKRLLGGTN</sequence>
<keyword evidence="13" id="KW-0927">Auxin signaling pathway</keyword>
<dbReference type="PANTHER" id="PTHR31238">
    <property type="entry name" value="GERMIN-LIKE PROTEIN SUBFAMILY 3 MEMBER 3"/>
    <property type="match status" value="1"/>
</dbReference>
<evidence type="ECO:0000256" key="18">
    <source>
        <dbReference type="RuleBase" id="RU366015"/>
    </source>
</evidence>
<feature type="binding site" evidence="16">
    <location>
        <position position="102"/>
    </location>
    <ligand>
        <name>Mn(2+)</name>
        <dbReference type="ChEBI" id="CHEBI:29035"/>
    </ligand>
</feature>
<dbReference type="SMART" id="SM00835">
    <property type="entry name" value="Cupin_1"/>
    <property type="match status" value="1"/>
</dbReference>
<evidence type="ECO:0000256" key="12">
    <source>
        <dbReference type="ARBA" id="ARBA00023211"/>
    </source>
</evidence>
<reference evidence="20 21" key="1">
    <citation type="journal article" date="2023" name="G3 (Bethesda)">
        <title>A chromosome-length genome assembly and annotation of blackberry (Rubus argutus, cv. 'Hillquist').</title>
        <authorList>
            <person name="Bruna T."/>
            <person name="Aryal R."/>
            <person name="Dudchenko O."/>
            <person name="Sargent D.J."/>
            <person name="Mead D."/>
            <person name="Buti M."/>
            <person name="Cavallini A."/>
            <person name="Hytonen T."/>
            <person name="Andres J."/>
            <person name="Pham M."/>
            <person name="Weisz D."/>
            <person name="Mascagni F."/>
            <person name="Usai G."/>
            <person name="Natali L."/>
            <person name="Bassil N."/>
            <person name="Fernandez G.E."/>
            <person name="Lomsadze A."/>
            <person name="Armour M."/>
            <person name="Olukolu B."/>
            <person name="Poorten T."/>
            <person name="Britton C."/>
            <person name="Davik J."/>
            <person name="Ashrafi H."/>
            <person name="Aiden E.L."/>
            <person name="Borodovsky M."/>
            <person name="Worthington M."/>
        </authorList>
    </citation>
    <scope>NUCLEOTIDE SEQUENCE [LARGE SCALE GENOMIC DNA]</scope>
    <source>
        <strain evidence="20">PI 553951</strain>
    </source>
</reference>
<feature type="binding site" evidence="16">
    <location>
        <position position="104"/>
    </location>
    <ligand>
        <name>Mn(2+)</name>
        <dbReference type="ChEBI" id="CHEBI:29035"/>
    </ligand>
</feature>
<evidence type="ECO:0000256" key="5">
    <source>
        <dbReference type="ARBA" id="ARBA00022523"/>
    </source>
</evidence>
<dbReference type="InterPro" id="IPR001929">
    <property type="entry name" value="Germin"/>
</dbReference>